<evidence type="ECO:0000313" key="2">
    <source>
        <dbReference type="Proteomes" id="UP000293296"/>
    </source>
</evidence>
<organism evidence="1 2">
    <name type="scientific">Solidesulfovibrio carbinolicus</name>
    <dbReference type="NCBI Taxonomy" id="296842"/>
    <lineage>
        <taxon>Bacteria</taxon>
        <taxon>Pseudomonadati</taxon>
        <taxon>Thermodesulfobacteriota</taxon>
        <taxon>Desulfovibrionia</taxon>
        <taxon>Desulfovibrionales</taxon>
        <taxon>Desulfovibrionaceae</taxon>
        <taxon>Solidesulfovibrio</taxon>
    </lineage>
</organism>
<sequence>MFLDGKLRELARARQDLGLRIELSRRLVRLESAMARDGLRRGFGDVRLGIGLARWFFSRLAGR</sequence>
<evidence type="ECO:0000313" key="1">
    <source>
        <dbReference type="EMBL" id="QAZ65868.1"/>
    </source>
</evidence>
<reference evidence="1 2" key="1">
    <citation type="submission" date="2018-02" db="EMBL/GenBank/DDBJ databases">
        <title>Genome sequence of Desulfovibrio carbinolicus DSM 3852.</title>
        <authorList>
            <person name="Wilbanks E."/>
            <person name="Skennerton C.T."/>
            <person name="Orphan V.J."/>
        </authorList>
    </citation>
    <scope>NUCLEOTIDE SEQUENCE [LARGE SCALE GENOMIC DNA]</scope>
    <source>
        <strain evidence="1 2">DSM 3852</strain>
    </source>
</reference>
<proteinExistence type="predicted"/>
<name>A0A4P6HLB3_9BACT</name>
<dbReference type="KEGG" id="dcb:C3Y92_00875"/>
<accession>A0A4P6HLB3</accession>
<keyword evidence="2" id="KW-1185">Reference proteome</keyword>
<protein>
    <submittedName>
        <fullName evidence="1">Uncharacterized protein</fullName>
    </submittedName>
</protein>
<dbReference type="RefSeq" id="WP_129348598.1">
    <property type="nucleotide sequence ID" value="NZ_CP026538.1"/>
</dbReference>
<dbReference type="EMBL" id="CP026538">
    <property type="protein sequence ID" value="QAZ65868.1"/>
    <property type="molecule type" value="Genomic_DNA"/>
</dbReference>
<gene>
    <name evidence="1" type="ORF">C3Y92_00875</name>
</gene>
<dbReference type="AlphaFoldDB" id="A0A4P6HLB3"/>
<dbReference type="Proteomes" id="UP000293296">
    <property type="component" value="Chromosome"/>
</dbReference>
<dbReference type="OrthoDB" id="5459875at2"/>